<reference evidence="2 3" key="1">
    <citation type="submission" date="2017-03" db="EMBL/GenBank/DDBJ databases">
        <title>Genome Survey of Euroglyphus maynei.</title>
        <authorList>
            <person name="Arlian L.G."/>
            <person name="Morgan M.S."/>
            <person name="Rider S.D."/>
        </authorList>
    </citation>
    <scope>NUCLEOTIDE SEQUENCE [LARGE SCALE GENOMIC DNA]</scope>
    <source>
        <strain evidence="2">Arlian Lab</strain>
        <tissue evidence="2">Whole body</tissue>
    </source>
</reference>
<sequence length="344" mass="37012">NNNNNGQQQSQTIIVTTTSNQQQLQNGQPQQQTTSSVLHGTEVVHIKTDPTSTGTILQQQANNDNSVVHIKPESTTVLQHVNEVVHIKNESLDTLPPLSSPGQMVDVNANTALTPQYAVTPTAAAAARTTNGGTVYLTTDYITYREYYPTNATNANGIPQQQQQQQIIVTTNPAITAVNSNNSGDQQYHAVRQQLAAQQIPQVTITGNNNYQTAANLIGETETSFLDRYLRQQQQPITTQATTTTSMVNNNNNSVAQPGTISIQSLQQTSGTTSTTNGVVNGYKSNTTTLHGCLTVDLPSPDSGIGDTTTATPRQETTTTTTIPQVRVVCLSLVAIVYYDQSII</sequence>
<evidence type="ECO:0000313" key="3">
    <source>
        <dbReference type="Proteomes" id="UP000194236"/>
    </source>
</evidence>
<name>A0A1Y3AYV2_EURMA</name>
<feature type="compositionally biased region" description="Low complexity" evidence="1">
    <location>
        <begin position="308"/>
        <end position="318"/>
    </location>
</feature>
<evidence type="ECO:0000256" key="1">
    <source>
        <dbReference type="SAM" id="MobiDB-lite"/>
    </source>
</evidence>
<feature type="non-terminal residue" evidence="2">
    <location>
        <position position="1"/>
    </location>
</feature>
<proteinExistence type="predicted"/>
<organism evidence="2 3">
    <name type="scientific">Euroglyphus maynei</name>
    <name type="common">Mayne's house dust mite</name>
    <dbReference type="NCBI Taxonomy" id="6958"/>
    <lineage>
        <taxon>Eukaryota</taxon>
        <taxon>Metazoa</taxon>
        <taxon>Ecdysozoa</taxon>
        <taxon>Arthropoda</taxon>
        <taxon>Chelicerata</taxon>
        <taxon>Arachnida</taxon>
        <taxon>Acari</taxon>
        <taxon>Acariformes</taxon>
        <taxon>Sarcoptiformes</taxon>
        <taxon>Astigmata</taxon>
        <taxon>Psoroptidia</taxon>
        <taxon>Analgoidea</taxon>
        <taxon>Pyroglyphidae</taxon>
        <taxon>Pyroglyphinae</taxon>
        <taxon>Euroglyphus</taxon>
    </lineage>
</organism>
<feature type="region of interest" description="Disordered" evidence="1">
    <location>
        <begin position="299"/>
        <end position="318"/>
    </location>
</feature>
<protein>
    <submittedName>
        <fullName evidence="2">Uncharacterized protein</fullName>
    </submittedName>
</protein>
<keyword evidence="3" id="KW-1185">Reference proteome</keyword>
<dbReference type="EMBL" id="MUJZ01050486">
    <property type="protein sequence ID" value="OTF73702.1"/>
    <property type="molecule type" value="Genomic_DNA"/>
</dbReference>
<dbReference type="AlphaFoldDB" id="A0A1Y3AYV2"/>
<comment type="caution">
    <text evidence="2">The sequence shown here is derived from an EMBL/GenBank/DDBJ whole genome shotgun (WGS) entry which is preliminary data.</text>
</comment>
<accession>A0A1Y3AYV2</accession>
<gene>
    <name evidence="2" type="ORF">BLA29_006410</name>
</gene>
<evidence type="ECO:0000313" key="2">
    <source>
        <dbReference type="EMBL" id="OTF73702.1"/>
    </source>
</evidence>
<dbReference type="Proteomes" id="UP000194236">
    <property type="component" value="Unassembled WGS sequence"/>
</dbReference>